<reference evidence="6" key="1">
    <citation type="submission" date="2012-12" db="EMBL/GenBank/DDBJ databases">
        <authorList>
            <person name="Hellsten U."/>
            <person name="Grimwood J."/>
            <person name="Chapman J.A."/>
            <person name="Shapiro H."/>
            <person name="Aerts A."/>
            <person name="Otillar R.P."/>
            <person name="Terry A.Y."/>
            <person name="Boore J.L."/>
            <person name="Simakov O."/>
            <person name="Marletaz F."/>
            <person name="Cho S.-J."/>
            <person name="Edsinger-Gonzales E."/>
            <person name="Havlak P."/>
            <person name="Kuo D.-H."/>
            <person name="Larsson T."/>
            <person name="Lv J."/>
            <person name="Arendt D."/>
            <person name="Savage R."/>
            <person name="Osoegawa K."/>
            <person name="de Jong P."/>
            <person name="Lindberg D.R."/>
            <person name="Seaver E.C."/>
            <person name="Weisblat D.A."/>
            <person name="Putnam N.H."/>
            <person name="Grigoriev I.V."/>
            <person name="Rokhsar D.S."/>
        </authorList>
    </citation>
    <scope>NUCLEOTIDE SEQUENCE</scope>
    <source>
        <strain evidence="6">I ESC-2004</strain>
    </source>
</reference>
<reference evidence="5" key="3">
    <citation type="submission" date="2015-06" db="UniProtKB">
        <authorList>
            <consortium name="EnsemblMetazoa"/>
        </authorList>
    </citation>
    <scope>IDENTIFICATION</scope>
</reference>
<dbReference type="EnsemblMetazoa" id="CapteT163530">
    <property type="protein sequence ID" value="CapteP163530"/>
    <property type="gene ID" value="CapteG163530"/>
</dbReference>
<evidence type="ECO:0000313" key="5">
    <source>
        <dbReference type="EnsemblMetazoa" id="CapteP163530"/>
    </source>
</evidence>
<dbReference type="PANTHER" id="PTHR24114">
    <property type="entry name" value="LEUCINE RICH REPEAT FAMILY PROTEIN"/>
    <property type="match status" value="1"/>
</dbReference>
<dbReference type="Proteomes" id="UP000014760">
    <property type="component" value="Unassembled WGS sequence"/>
</dbReference>
<dbReference type="PROSITE" id="PS00018">
    <property type="entry name" value="EF_HAND_1"/>
    <property type="match status" value="1"/>
</dbReference>
<dbReference type="OMA" id="QGPEANW"/>
<protein>
    <recommendedName>
        <fullName evidence="3">EF-hand domain-containing protein</fullName>
    </recommendedName>
</protein>
<evidence type="ECO:0000256" key="2">
    <source>
        <dbReference type="SAM" id="MobiDB-lite"/>
    </source>
</evidence>
<dbReference type="InterPro" id="IPR018247">
    <property type="entry name" value="EF_Hand_1_Ca_BS"/>
</dbReference>
<feature type="compositionally biased region" description="Basic residues" evidence="2">
    <location>
        <begin position="31"/>
        <end position="41"/>
    </location>
</feature>
<proteinExistence type="predicted"/>
<dbReference type="OrthoDB" id="120976at2759"/>
<dbReference type="EMBL" id="KB294182">
    <property type="protein sequence ID" value="ELU14920.1"/>
    <property type="molecule type" value="Genomic_DNA"/>
</dbReference>
<accession>R7VGU9</accession>
<dbReference type="SMART" id="SM00368">
    <property type="entry name" value="LRR_RI"/>
    <property type="match status" value="8"/>
</dbReference>
<dbReference type="STRING" id="283909.R7VGU9"/>
<reference evidence="4 6" key="2">
    <citation type="journal article" date="2013" name="Nature">
        <title>Insights into bilaterian evolution from three spiralian genomes.</title>
        <authorList>
            <person name="Simakov O."/>
            <person name="Marletaz F."/>
            <person name="Cho S.J."/>
            <person name="Edsinger-Gonzales E."/>
            <person name="Havlak P."/>
            <person name="Hellsten U."/>
            <person name="Kuo D.H."/>
            <person name="Larsson T."/>
            <person name="Lv J."/>
            <person name="Arendt D."/>
            <person name="Savage R."/>
            <person name="Osoegawa K."/>
            <person name="de Jong P."/>
            <person name="Grimwood J."/>
            <person name="Chapman J.A."/>
            <person name="Shapiro H."/>
            <person name="Aerts A."/>
            <person name="Otillar R.P."/>
            <person name="Terry A.Y."/>
            <person name="Boore J.L."/>
            <person name="Grigoriev I.V."/>
            <person name="Lindberg D.R."/>
            <person name="Seaver E.C."/>
            <person name="Weisblat D.A."/>
            <person name="Putnam N.H."/>
            <person name="Rokhsar D.S."/>
        </authorList>
    </citation>
    <scope>NUCLEOTIDE SEQUENCE</scope>
    <source>
        <strain evidence="4 6">I ESC-2004</strain>
    </source>
</reference>
<evidence type="ECO:0000259" key="3">
    <source>
        <dbReference type="PROSITE" id="PS50222"/>
    </source>
</evidence>
<gene>
    <name evidence="4" type="ORF">CAPTEDRAFT_163530</name>
</gene>
<evidence type="ECO:0000313" key="6">
    <source>
        <dbReference type="Proteomes" id="UP000014760"/>
    </source>
</evidence>
<feature type="compositionally biased region" description="Basic residues" evidence="2">
    <location>
        <begin position="7"/>
        <end position="19"/>
    </location>
</feature>
<evidence type="ECO:0000313" key="4">
    <source>
        <dbReference type="EMBL" id="ELU14920.1"/>
    </source>
</evidence>
<dbReference type="CDD" id="cd00051">
    <property type="entry name" value="EFh"/>
    <property type="match status" value="1"/>
</dbReference>
<dbReference type="Gene3D" id="1.10.238.10">
    <property type="entry name" value="EF-hand"/>
    <property type="match status" value="1"/>
</dbReference>
<dbReference type="PANTHER" id="PTHR24114:SF50">
    <property type="entry name" value="RNI-LIKE PROTEIN"/>
    <property type="match status" value="1"/>
</dbReference>
<dbReference type="AlphaFoldDB" id="R7VGU9"/>
<feature type="region of interest" description="Disordered" evidence="2">
    <location>
        <begin position="1"/>
        <end position="168"/>
    </location>
</feature>
<keyword evidence="1" id="KW-0106">Calcium</keyword>
<dbReference type="InterPro" id="IPR052394">
    <property type="entry name" value="LRR-containing"/>
</dbReference>
<feature type="domain" description="EF-hand" evidence="3">
    <location>
        <begin position="546"/>
        <end position="581"/>
    </location>
</feature>
<dbReference type="SMART" id="SM00054">
    <property type="entry name" value="EFh"/>
    <property type="match status" value="2"/>
</dbReference>
<dbReference type="Pfam" id="PF13516">
    <property type="entry name" value="LRR_6"/>
    <property type="match status" value="6"/>
</dbReference>
<sequence>MAATGVHRSHRLSHEHRHGSAPPRARAPATGHRRSGTRGAHRIIQQANDNQMFFHDLDTVTEQPTKPPSRPATAASSLAGGSHITGGTRPGTSVSLRLESRLQSIPGKQVPSRPSTCSSRRTLSRPGWRSRPTSTLPTGIRDVPPESNPDRAPGMTSEGESDVEDSRTPSAAMHGLDILDFGGVDIFTENGWDTDLEEEPEVKESFDVTGRTVYIESCKHNGIIPASYFLRHMKDSHLKMKHHGLGPKGVKPIAVALVSNTCVLRLSLTDNWLGNEGGRHLCEMLKENCYITELDLSDNQLGVSFAENFTSVLNNNSTLTHVTLTGNFLDDKAAIYLADAIMNTTRLEYLNLSRNKLGEVAGVALGPAIAENSSIKHLDLSWNHLRRKGAIAVAQGIKHNVLMQSVNLSWNGVGNDGAKALGDALKVNSALEELDITNNRITTEGSVFLGKGIAVNESLKVLKMARNPMQSAGCYAICAAMLKNPNSIITSIDFSDILVNSDFGDILKKVREQLPALKVRTGGDGVPLRPKAKLHPMTKLTNYIEKNNLRLVDFFRTLDKDGSMGVTREEFSQGLAWIRKESGIKMTDDEINLLLDELDKDNDGEINYSELVIGHQGFTEKEKKMASTIMSLPTS</sequence>
<dbReference type="InterPro" id="IPR032675">
    <property type="entry name" value="LRR_dom_sf"/>
</dbReference>
<dbReference type="Pfam" id="PF13499">
    <property type="entry name" value="EF-hand_7"/>
    <property type="match status" value="1"/>
</dbReference>
<dbReference type="SUPFAM" id="SSF47473">
    <property type="entry name" value="EF-hand"/>
    <property type="match status" value="1"/>
</dbReference>
<feature type="domain" description="EF-hand" evidence="3">
    <location>
        <begin position="586"/>
        <end position="621"/>
    </location>
</feature>
<dbReference type="PROSITE" id="PS50222">
    <property type="entry name" value="EF_HAND_2"/>
    <property type="match status" value="2"/>
</dbReference>
<evidence type="ECO:0000256" key="1">
    <source>
        <dbReference type="ARBA" id="ARBA00022837"/>
    </source>
</evidence>
<feature type="compositionally biased region" description="Low complexity" evidence="2">
    <location>
        <begin position="111"/>
        <end position="126"/>
    </location>
</feature>
<dbReference type="InterPro" id="IPR001611">
    <property type="entry name" value="Leu-rich_rpt"/>
</dbReference>
<keyword evidence="6" id="KW-1185">Reference proteome</keyword>
<dbReference type="GO" id="GO:0005509">
    <property type="term" value="F:calcium ion binding"/>
    <property type="evidence" value="ECO:0007669"/>
    <property type="project" value="InterPro"/>
</dbReference>
<organism evidence="4">
    <name type="scientific">Capitella teleta</name>
    <name type="common">Polychaete worm</name>
    <dbReference type="NCBI Taxonomy" id="283909"/>
    <lineage>
        <taxon>Eukaryota</taxon>
        <taxon>Metazoa</taxon>
        <taxon>Spiralia</taxon>
        <taxon>Lophotrochozoa</taxon>
        <taxon>Annelida</taxon>
        <taxon>Polychaeta</taxon>
        <taxon>Sedentaria</taxon>
        <taxon>Scolecida</taxon>
        <taxon>Capitellidae</taxon>
        <taxon>Capitella</taxon>
    </lineage>
</organism>
<dbReference type="Gene3D" id="3.80.10.10">
    <property type="entry name" value="Ribonuclease Inhibitor"/>
    <property type="match status" value="3"/>
</dbReference>
<name>R7VGU9_CAPTE</name>
<dbReference type="EMBL" id="AMQN01004688">
    <property type="status" value="NOT_ANNOTATED_CDS"/>
    <property type="molecule type" value="Genomic_DNA"/>
</dbReference>
<dbReference type="InterPro" id="IPR011992">
    <property type="entry name" value="EF-hand-dom_pair"/>
</dbReference>
<dbReference type="HOGENOM" id="CLU_017147_3_0_1"/>
<dbReference type="SUPFAM" id="SSF52047">
    <property type="entry name" value="RNI-like"/>
    <property type="match status" value="1"/>
</dbReference>
<dbReference type="InterPro" id="IPR002048">
    <property type="entry name" value="EF_hand_dom"/>
</dbReference>